<dbReference type="WBParaSite" id="ES5_v2.g24280.t1">
    <property type="protein sequence ID" value="ES5_v2.g24280.t1"/>
    <property type="gene ID" value="ES5_v2.g24280"/>
</dbReference>
<organism evidence="1 2">
    <name type="scientific">Panagrolaimus sp. ES5</name>
    <dbReference type="NCBI Taxonomy" id="591445"/>
    <lineage>
        <taxon>Eukaryota</taxon>
        <taxon>Metazoa</taxon>
        <taxon>Ecdysozoa</taxon>
        <taxon>Nematoda</taxon>
        <taxon>Chromadorea</taxon>
        <taxon>Rhabditida</taxon>
        <taxon>Tylenchina</taxon>
        <taxon>Panagrolaimomorpha</taxon>
        <taxon>Panagrolaimoidea</taxon>
        <taxon>Panagrolaimidae</taxon>
        <taxon>Panagrolaimus</taxon>
    </lineage>
</organism>
<evidence type="ECO:0000313" key="2">
    <source>
        <dbReference type="WBParaSite" id="ES5_v2.g24280.t1"/>
    </source>
</evidence>
<name>A0AC34G3P9_9BILA</name>
<dbReference type="Proteomes" id="UP000887579">
    <property type="component" value="Unplaced"/>
</dbReference>
<evidence type="ECO:0000313" key="1">
    <source>
        <dbReference type="Proteomes" id="UP000887579"/>
    </source>
</evidence>
<protein>
    <submittedName>
        <fullName evidence="2">Uncharacterized protein</fullName>
    </submittedName>
</protein>
<accession>A0AC34G3P9</accession>
<sequence length="152" mass="18156">MEYIFENVKPSHLIKLYRTAKFFFYKYGLNIIQHLEIVDDRFGVHEIFTQTKTVVGFTNPYLSLFNNFWISDSFIYRHGTVLSPFYKCTIKKLESITSLSWEEFEMLTREKTIEELKITSVYDDDGEFAIEDILPEVPNAKYIKQVFVFKKF</sequence>
<reference evidence="2" key="1">
    <citation type="submission" date="2022-11" db="UniProtKB">
        <authorList>
            <consortium name="WormBaseParasite"/>
        </authorList>
    </citation>
    <scope>IDENTIFICATION</scope>
</reference>
<proteinExistence type="predicted"/>